<evidence type="ECO:0000256" key="1">
    <source>
        <dbReference type="ARBA" id="ARBA00022723"/>
    </source>
</evidence>
<dbReference type="EMBL" id="LXWW01000210">
    <property type="protein sequence ID" value="OAO14848.1"/>
    <property type="molecule type" value="Genomic_DNA"/>
</dbReference>
<sequence>MYYPLGRVVGVSPGFVPLLYTIEENARANRVVSKQAEALQSMFNKTREKCAECGKTVYPAELLTFHGKPYHKLCFKCTDCKRSIPQGEQYERDDMPYCKACYARLPAFKLEKA</sequence>
<dbReference type="Gene3D" id="2.10.110.10">
    <property type="entry name" value="Cysteine Rich Protein"/>
    <property type="match status" value="1"/>
</dbReference>
<keyword evidence="2" id="KW-0677">Repeat</keyword>
<keyword evidence="4 5" id="KW-0440">LIM domain</keyword>
<accession>A0A196SCW2</accession>
<evidence type="ECO:0000256" key="2">
    <source>
        <dbReference type="ARBA" id="ARBA00022737"/>
    </source>
</evidence>
<evidence type="ECO:0000256" key="3">
    <source>
        <dbReference type="ARBA" id="ARBA00022833"/>
    </source>
</evidence>
<dbReference type="PROSITE" id="PS00478">
    <property type="entry name" value="LIM_DOMAIN_1"/>
    <property type="match status" value="1"/>
</dbReference>
<keyword evidence="1 5" id="KW-0479">Metal-binding</keyword>
<evidence type="ECO:0000313" key="8">
    <source>
        <dbReference type="Proteomes" id="UP000078348"/>
    </source>
</evidence>
<dbReference type="Pfam" id="PF00412">
    <property type="entry name" value="LIM"/>
    <property type="match status" value="1"/>
</dbReference>
<gene>
    <name evidence="7" type="ORF">AV274_3553</name>
</gene>
<feature type="domain" description="LIM zinc-binding" evidence="6">
    <location>
        <begin position="48"/>
        <end position="108"/>
    </location>
</feature>
<dbReference type="STRING" id="478820.A0A196SCW2"/>
<evidence type="ECO:0000256" key="5">
    <source>
        <dbReference type="PROSITE-ProRule" id="PRU00125"/>
    </source>
</evidence>
<reference evidence="7 8" key="1">
    <citation type="submission" date="2016-05" db="EMBL/GenBank/DDBJ databases">
        <title>Nuclear genome of Blastocystis sp. subtype 1 NandII.</title>
        <authorList>
            <person name="Gentekaki E."/>
            <person name="Curtis B."/>
            <person name="Stairs C."/>
            <person name="Eme L."/>
            <person name="Herman E."/>
            <person name="Klimes V."/>
            <person name="Arias M.C."/>
            <person name="Elias M."/>
            <person name="Hilliou F."/>
            <person name="Klute M."/>
            <person name="Malik S.-B."/>
            <person name="Pightling A."/>
            <person name="Rachubinski R."/>
            <person name="Salas D."/>
            <person name="Schlacht A."/>
            <person name="Suga H."/>
            <person name="Archibald J."/>
            <person name="Ball S.G."/>
            <person name="Clark G."/>
            <person name="Dacks J."/>
            <person name="Van Der Giezen M."/>
            <person name="Tsaousis A."/>
            <person name="Roger A."/>
        </authorList>
    </citation>
    <scope>NUCLEOTIDE SEQUENCE [LARGE SCALE GENOMIC DNA]</scope>
    <source>
        <strain evidence="8">ATCC 50177 / NandII</strain>
    </source>
</reference>
<dbReference type="InterPro" id="IPR013087">
    <property type="entry name" value="Znf_C2H2_type"/>
</dbReference>
<proteinExistence type="predicted"/>
<evidence type="ECO:0000256" key="4">
    <source>
        <dbReference type="ARBA" id="ARBA00023038"/>
    </source>
</evidence>
<dbReference type="PANTHER" id="PTHR46074:SF5">
    <property type="entry name" value="LIM DOMAIN-CONTAINING PROTEIN C"/>
    <property type="match status" value="1"/>
</dbReference>
<dbReference type="PROSITE" id="PS50023">
    <property type="entry name" value="LIM_DOMAIN_2"/>
    <property type="match status" value="1"/>
</dbReference>
<dbReference type="SUPFAM" id="SSF57716">
    <property type="entry name" value="Glucocorticoid receptor-like (DNA-binding domain)"/>
    <property type="match status" value="2"/>
</dbReference>
<keyword evidence="8" id="KW-1185">Reference proteome</keyword>
<dbReference type="PROSITE" id="PS00028">
    <property type="entry name" value="ZINC_FINGER_C2H2_1"/>
    <property type="match status" value="1"/>
</dbReference>
<keyword evidence="3 5" id="KW-0862">Zinc</keyword>
<dbReference type="Proteomes" id="UP000078348">
    <property type="component" value="Unassembled WGS sequence"/>
</dbReference>
<dbReference type="PANTHER" id="PTHR46074">
    <property type="entry name" value="CYSTEINE-RICH PROTEIN CRIP FAMILY MEMBER"/>
    <property type="match status" value="1"/>
</dbReference>
<comment type="caution">
    <text evidence="7">The sequence shown here is derived from an EMBL/GenBank/DDBJ whole genome shotgun (WGS) entry which is preliminary data.</text>
</comment>
<dbReference type="SMART" id="SM00132">
    <property type="entry name" value="LIM"/>
    <property type="match status" value="1"/>
</dbReference>
<name>A0A196SCW2_BLAHN</name>
<dbReference type="GO" id="GO:0046872">
    <property type="term" value="F:metal ion binding"/>
    <property type="evidence" value="ECO:0007669"/>
    <property type="project" value="UniProtKB-KW"/>
</dbReference>
<evidence type="ECO:0000259" key="6">
    <source>
        <dbReference type="PROSITE" id="PS50023"/>
    </source>
</evidence>
<organism evidence="7 8">
    <name type="scientific">Blastocystis sp. subtype 1 (strain ATCC 50177 / NandII)</name>
    <dbReference type="NCBI Taxonomy" id="478820"/>
    <lineage>
        <taxon>Eukaryota</taxon>
        <taxon>Sar</taxon>
        <taxon>Stramenopiles</taxon>
        <taxon>Bigyra</taxon>
        <taxon>Opalozoa</taxon>
        <taxon>Opalinata</taxon>
        <taxon>Blastocystidae</taxon>
        <taxon>Blastocystis</taxon>
    </lineage>
</organism>
<evidence type="ECO:0000313" key="7">
    <source>
        <dbReference type="EMBL" id="OAO14848.1"/>
    </source>
</evidence>
<dbReference type="FunFam" id="2.10.110.10:FF:000001">
    <property type="entry name" value="Cysteine and glycine-rich protein 1"/>
    <property type="match status" value="1"/>
</dbReference>
<dbReference type="InterPro" id="IPR001781">
    <property type="entry name" value="Znf_LIM"/>
</dbReference>
<dbReference type="OrthoDB" id="1679758at2759"/>
<dbReference type="AlphaFoldDB" id="A0A196SCW2"/>
<protein>
    <submittedName>
        <fullName evidence="7">Cysteine and glycine-rich protein</fullName>
    </submittedName>
</protein>